<evidence type="ECO:0000256" key="1">
    <source>
        <dbReference type="ARBA" id="ARBA00004147"/>
    </source>
</evidence>
<organism evidence="16">
    <name type="scientific">Human papillomavirus</name>
    <dbReference type="NCBI Taxonomy" id="10566"/>
    <lineage>
        <taxon>Viruses</taxon>
        <taxon>Monodnaviria</taxon>
        <taxon>Shotokuvirae</taxon>
        <taxon>Cossaviricota</taxon>
        <taxon>Papovaviricetes</taxon>
        <taxon>Zurhausenvirales</taxon>
        <taxon>Papillomaviridae</taxon>
    </lineage>
</organism>
<proteinExistence type="inferred from homology"/>
<dbReference type="InterPro" id="IPR000427">
    <property type="entry name" value="Papillomavirus_E2_C"/>
</dbReference>
<evidence type="ECO:0000256" key="4">
    <source>
        <dbReference type="ARBA" id="ARBA00022518"/>
    </source>
</evidence>
<dbReference type="GO" id="GO:0039693">
    <property type="term" value="P:viral DNA genome replication"/>
    <property type="evidence" value="ECO:0007669"/>
    <property type="project" value="UniProtKB-UniRule"/>
</dbReference>
<dbReference type="InterPro" id="IPR042504">
    <property type="entry name" value="Regulatory_protein_E2_N_2"/>
</dbReference>
<dbReference type="SUPFAM" id="SSF54957">
    <property type="entry name" value="Viral DNA-binding domain"/>
    <property type="match status" value="1"/>
</dbReference>
<protein>
    <recommendedName>
        <fullName evidence="12">Regulatory protein E2</fullName>
    </recommendedName>
</protein>
<evidence type="ECO:0000259" key="14">
    <source>
        <dbReference type="Pfam" id="PF00508"/>
    </source>
</evidence>
<comment type="PTM">
    <text evidence="12">Phosphorylated.</text>
</comment>
<dbReference type="GO" id="GO:0006351">
    <property type="term" value="P:DNA-templated transcription"/>
    <property type="evidence" value="ECO:0007669"/>
    <property type="project" value="UniProtKB-UniRule"/>
</dbReference>
<comment type="PTM">
    <text evidence="12">Sumoylation plays a regulatory role in E2 transcriptional activity.</text>
</comment>
<comment type="subcellular location">
    <subcellularLocation>
        <location evidence="1 12">Host nucleus</location>
    </subcellularLocation>
</comment>
<dbReference type="GO" id="GO:0000166">
    <property type="term" value="F:nucleotide binding"/>
    <property type="evidence" value="ECO:0007669"/>
    <property type="project" value="UniProtKB-UniRule"/>
</dbReference>
<evidence type="ECO:0000256" key="8">
    <source>
        <dbReference type="ARBA" id="ARBA00023015"/>
    </source>
</evidence>
<evidence type="ECO:0000313" key="16">
    <source>
        <dbReference type="EMBL" id="AYA94214.1"/>
    </source>
</evidence>
<comment type="similarity">
    <text evidence="12">Belongs to the papillomaviridae E2 protein family.</text>
</comment>
<evidence type="ECO:0000256" key="7">
    <source>
        <dbReference type="ARBA" id="ARBA00022705"/>
    </source>
</evidence>
<sequence length="502" mass="57368">MEALNERFSALQDQLMNIYEAAKSTLEAQIDHWQLLRKEAVLLFVARQKGIMRLGYQPVPPQAVSESKAKNAIMMVLQLESLNKSKYKDEPWTLVETSLETYKNTPENTFKKGPMNVEVMYDKDPGNTNLYTMWKYVYYLDADDNWQKAESGANHTGIYYMHGNFRHYYVLFADDAPRFSATGHWEVIINKDTVFAPVTSSTPPESPGQGQERQLSDKSTGPTTTDTAAQRSPRASPTTTGDTECPKKRRRYGRKDSSPTATPKKRSTRQTWQRQRPRSRSLRTQTRRHTRSRSTSSKPTRRHSSSSSSSSSSSCSRRSVRRRRRTRSRSASRAKSPATRAKSRTRSRTKSPGRRAGGRSSRRSSSSSSSPNRRSRSRRERELSYDRGISPSLVGKSVQTVSGRHKGRLGRLLAEAHDPPVILVKGDPNTLKCFRNRSKTKYKDLIKAVSTTWSWVSTDGCERIGRARMLFSFSSYEHRRMFDNKVKYPKNVERTFGQFDSL</sequence>
<reference evidence="16" key="1">
    <citation type="journal article" date="2018" name="Nat. Med.">
        <title>Expanded skin virome in DOCK8-deficient patients.</title>
        <authorList>
            <consortium name="NISC Comparative Sequencing Program"/>
            <person name="Tirosh O."/>
            <person name="Conlan S."/>
            <person name="Deming C."/>
            <person name="Lee-Lin S.Q."/>
            <person name="Huang X."/>
            <person name="Su H.C."/>
            <person name="Freeman A.F."/>
            <person name="Segre J.A."/>
            <person name="Kong H.H."/>
        </authorList>
    </citation>
    <scope>NUCLEOTIDE SEQUENCE</scope>
    <source>
        <strain evidence="16">HPV-mSK_151</strain>
    </source>
</reference>
<dbReference type="Gene3D" id="2.170.200.10">
    <property type="entry name" value="Papillomavirus E2 early protein domain"/>
    <property type="match status" value="1"/>
</dbReference>
<evidence type="ECO:0000256" key="13">
    <source>
        <dbReference type="SAM" id="MobiDB-lite"/>
    </source>
</evidence>
<evidence type="ECO:0000256" key="12">
    <source>
        <dbReference type="HAMAP-Rule" id="MF_04001"/>
    </source>
</evidence>
<feature type="region of interest" description="Disordered" evidence="13">
    <location>
        <begin position="198"/>
        <end position="391"/>
    </location>
</feature>
<dbReference type="GO" id="GO:0003677">
    <property type="term" value="F:DNA binding"/>
    <property type="evidence" value="ECO:0007669"/>
    <property type="project" value="UniProtKB-UniRule"/>
</dbReference>
<comment type="subunit">
    <text evidence="12">Binds DNA as homodimer. Interacts with protein E1; this interaction greatly increases E1 DNA-binding activity. Interacts with protein L1; this interaction enhances E2-dependent replication and transcription activation. Interacts with protein L2; this interaction inhibits E2 transcriptional activity but not DNA replication function E2. Interacts with protein E7; this interaction inhibits E7 oncogenic activity. Interacts with host TAF1; this interaction modulates E2-dependent transcriptional regulation. Interacts with host BRD4; this interaction mediates E2 transcriptional activation function. Additionally, the interaction with host BRD4 on mitotic chromosomes mediates tethering of the viral genome. Interacts with host TOPBP1; this interaction is required for optimal viral DNA replication.</text>
</comment>
<dbReference type="InterPro" id="IPR035975">
    <property type="entry name" value="E2/EBNA1_C_sf"/>
</dbReference>
<dbReference type="SUPFAM" id="SSF51332">
    <property type="entry name" value="E2 regulatory, transactivation domain"/>
    <property type="match status" value="1"/>
</dbReference>
<feature type="compositionally biased region" description="Low complexity" evidence="13">
    <location>
        <begin position="305"/>
        <end position="317"/>
    </location>
</feature>
<feature type="region of interest" description="DNA-binding domain" evidence="12">
    <location>
        <begin position="418"/>
        <end position="502"/>
    </location>
</feature>
<keyword evidence="4 12" id="KW-0244">Early protein</keyword>
<keyword evidence="9 12" id="KW-0238">DNA-binding</keyword>
<evidence type="ECO:0000256" key="3">
    <source>
        <dbReference type="ARBA" id="ARBA00022491"/>
    </source>
</evidence>
<keyword evidence="5 12" id="KW-0597">Phosphoprotein</keyword>
<dbReference type="InterPro" id="IPR033668">
    <property type="entry name" value="Reg_prot_E2"/>
</dbReference>
<gene>
    <name evidence="12" type="primary">E2</name>
</gene>
<dbReference type="InterPro" id="IPR042503">
    <property type="entry name" value="Regulatory_protein_E2_N_1"/>
</dbReference>
<evidence type="ECO:0000256" key="9">
    <source>
        <dbReference type="ARBA" id="ARBA00023125"/>
    </source>
</evidence>
<dbReference type="GO" id="GO:0003700">
    <property type="term" value="F:DNA-binding transcription factor activity"/>
    <property type="evidence" value="ECO:0007669"/>
    <property type="project" value="UniProtKB-UniRule"/>
</dbReference>
<keyword evidence="10 12" id="KW-0010">Activator</keyword>
<dbReference type="EMBL" id="MH777293">
    <property type="protein sequence ID" value="AYA94214.1"/>
    <property type="molecule type" value="Genomic_DNA"/>
</dbReference>
<name>A0A385PK22_9PAPI</name>
<keyword evidence="7 12" id="KW-0235">DNA replication</keyword>
<feature type="compositionally biased region" description="Basic residues" evidence="13">
    <location>
        <begin position="275"/>
        <end position="292"/>
    </location>
</feature>
<comment type="similarity">
    <text evidence="2">Belongs to the papillomaviridae E8^E2C protein family.</text>
</comment>
<dbReference type="InterPro" id="IPR001866">
    <property type="entry name" value="PPV_E2_N"/>
</dbReference>
<evidence type="ECO:0000256" key="6">
    <source>
        <dbReference type="ARBA" id="ARBA00022562"/>
    </source>
</evidence>
<feature type="cross-link" description="Glycyl lysine isopeptide (Lys-Gly) (interchain with G-Cter in SUMO)" evidence="12">
    <location>
        <position position="425"/>
    </location>
</feature>
<feature type="compositionally biased region" description="Basic residues" evidence="13">
    <location>
        <begin position="318"/>
        <end position="332"/>
    </location>
</feature>
<feature type="domain" description="Papillomavirus E2 N-terminal" evidence="14">
    <location>
        <begin position="1"/>
        <end position="198"/>
    </location>
</feature>
<dbReference type="GO" id="GO:0006275">
    <property type="term" value="P:regulation of DNA replication"/>
    <property type="evidence" value="ECO:0007669"/>
    <property type="project" value="UniProtKB-UniRule"/>
</dbReference>
<dbReference type="InterPro" id="IPR036050">
    <property type="entry name" value="Regulatory_protein_E2_N"/>
</dbReference>
<comment type="function">
    <text evidence="12">Plays a role in the initiation of viral DNA replication. A dimer of E2 interacts with a dimer of E1 in order to improve specificity of E1 DNA binding activity. Once the complex recognizes and binds DNA at specific sites, the E2 dimer is removed from DNA. E2 also regulates viral transcription through binding to the E2RE response element (5'-ACCNNNNNNGGT-3') present in multiple copies in the regulatory regions of the viral genome. Activates or represses transcription depending on E2RE's position with regards to proximal promoter elements including the TATA-box. Repression occurs by sterically hindering the assembly of the transcription initiation complex.</text>
</comment>
<dbReference type="Pfam" id="PF00511">
    <property type="entry name" value="PPV_E2_C"/>
    <property type="match status" value="1"/>
</dbReference>
<comment type="caution">
    <text evidence="12">Lacks conserved residue(s) required for the propagation of feature annotation.</text>
</comment>
<evidence type="ECO:0000256" key="11">
    <source>
        <dbReference type="ARBA" id="ARBA00023163"/>
    </source>
</evidence>
<keyword evidence="8 12" id="KW-0805">Transcription regulation</keyword>
<dbReference type="Gene3D" id="1.10.287.30">
    <property type="entry name" value="E2 (early) protein, N terminal domain, subdomain 1"/>
    <property type="match status" value="1"/>
</dbReference>
<dbReference type="Pfam" id="PF00508">
    <property type="entry name" value="PPV_E2_N"/>
    <property type="match status" value="1"/>
</dbReference>
<dbReference type="Gene3D" id="3.30.70.330">
    <property type="match status" value="1"/>
</dbReference>
<evidence type="ECO:0000256" key="5">
    <source>
        <dbReference type="ARBA" id="ARBA00022553"/>
    </source>
</evidence>
<evidence type="ECO:0000256" key="10">
    <source>
        <dbReference type="ARBA" id="ARBA00023159"/>
    </source>
</evidence>
<feature type="compositionally biased region" description="Basic residues" evidence="13">
    <location>
        <begin position="341"/>
        <end position="362"/>
    </location>
</feature>
<feature type="compositionally biased region" description="Low complexity" evidence="13">
    <location>
        <begin position="363"/>
        <end position="372"/>
    </location>
</feature>
<feature type="compositionally biased region" description="Polar residues" evidence="13">
    <location>
        <begin position="198"/>
        <end position="242"/>
    </location>
</feature>
<keyword evidence="11 12" id="KW-0804">Transcription</keyword>
<dbReference type="GO" id="GO:0006260">
    <property type="term" value="P:DNA replication"/>
    <property type="evidence" value="ECO:0007669"/>
    <property type="project" value="UniProtKB-KW"/>
</dbReference>
<keyword evidence="3 12" id="KW-0678">Repressor</keyword>
<dbReference type="InterPro" id="IPR012677">
    <property type="entry name" value="Nucleotide-bd_a/b_plait_sf"/>
</dbReference>
<evidence type="ECO:0000256" key="2">
    <source>
        <dbReference type="ARBA" id="ARBA00007794"/>
    </source>
</evidence>
<keyword evidence="12" id="KW-0832">Ubl conjugation</keyword>
<dbReference type="GO" id="GO:0042025">
    <property type="term" value="C:host cell nucleus"/>
    <property type="evidence" value="ECO:0007669"/>
    <property type="project" value="UniProtKB-SubCell"/>
</dbReference>
<dbReference type="HAMAP" id="MF_04001">
    <property type="entry name" value="PPV_E2"/>
    <property type="match status" value="1"/>
</dbReference>
<keyword evidence="12" id="KW-1017">Isopeptide bond</keyword>
<keyword evidence="6 12" id="KW-1048">Host nucleus</keyword>
<accession>A0A385PK22</accession>
<feature type="domain" description="Papillomavirus E2 C-terminal" evidence="15">
    <location>
        <begin position="420"/>
        <end position="496"/>
    </location>
</feature>
<evidence type="ECO:0000259" key="15">
    <source>
        <dbReference type="Pfam" id="PF00511"/>
    </source>
</evidence>